<comment type="caution">
    <text evidence="1">The sequence shown here is derived from an EMBL/GenBank/DDBJ whole genome shotgun (WGS) entry which is preliminary data.</text>
</comment>
<reference evidence="1" key="1">
    <citation type="journal article" date="2014" name="Front. Microbiol.">
        <title>High frequency of phylogenetically diverse reductive dehalogenase-homologous genes in deep subseafloor sedimentary metagenomes.</title>
        <authorList>
            <person name="Kawai M."/>
            <person name="Futagami T."/>
            <person name="Toyoda A."/>
            <person name="Takaki Y."/>
            <person name="Nishi S."/>
            <person name="Hori S."/>
            <person name="Arai W."/>
            <person name="Tsubouchi T."/>
            <person name="Morono Y."/>
            <person name="Uchiyama I."/>
            <person name="Ito T."/>
            <person name="Fujiyama A."/>
            <person name="Inagaki F."/>
            <person name="Takami H."/>
        </authorList>
    </citation>
    <scope>NUCLEOTIDE SEQUENCE</scope>
    <source>
        <strain evidence="1">Expedition CK06-06</strain>
    </source>
</reference>
<proteinExistence type="predicted"/>
<sequence>ELYFKGAVAQGSIGTTFNLMLTSLVGIRDKVNAKKITETEAADAYSEIYTTFGASLDMFAQGIKKNIKMPELAVLREMAKRHIGYNSEDNHLDTFIARSGNAMKAAHVYLANRSTEAISILINRVWKTTVPTKLPVKGVTMLRQTTNITDAEKGIITGWVMKDYVPASSRDDSFIGFKCMSPVTWHIGLSKLVDGIVGKSYIDIKAALLSDEESEENDKLLAKYIDAYAFAAYKIKSVQYQGRDTDDMKTNEFLTDILGARLKA</sequence>
<evidence type="ECO:0000313" key="1">
    <source>
        <dbReference type="EMBL" id="GAF72834.1"/>
    </source>
</evidence>
<accession>X0RVH5</accession>
<name>X0RVH5_9ZZZZ</name>
<organism evidence="1">
    <name type="scientific">marine sediment metagenome</name>
    <dbReference type="NCBI Taxonomy" id="412755"/>
    <lineage>
        <taxon>unclassified sequences</taxon>
        <taxon>metagenomes</taxon>
        <taxon>ecological metagenomes</taxon>
    </lineage>
</organism>
<protein>
    <submittedName>
        <fullName evidence="1">Uncharacterized protein</fullName>
    </submittedName>
</protein>
<feature type="non-terminal residue" evidence="1">
    <location>
        <position position="1"/>
    </location>
</feature>
<gene>
    <name evidence="1" type="ORF">S01H1_02939</name>
</gene>
<dbReference type="AlphaFoldDB" id="X0RVH5"/>
<dbReference type="EMBL" id="BARS01001513">
    <property type="protein sequence ID" value="GAF72834.1"/>
    <property type="molecule type" value="Genomic_DNA"/>
</dbReference>
<feature type="non-terminal residue" evidence="1">
    <location>
        <position position="264"/>
    </location>
</feature>